<keyword evidence="1" id="KW-0472">Membrane</keyword>
<dbReference type="Proteomes" id="UP000468990">
    <property type="component" value="Unassembled WGS sequence"/>
</dbReference>
<evidence type="ECO:0000313" key="5">
    <source>
        <dbReference type="Proteomes" id="UP000468990"/>
    </source>
</evidence>
<dbReference type="OrthoDB" id="710531at2"/>
<accession>A0A521EYZ0</accession>
<protein>
    <submittedName>
        <fullName evidence="3">Uncharacterized protein</fullName>
    </submittedName>
</protein>
<feature type="transmembrane region" description="Helical" evidence="1">
    <location>
        <begin position="137"/>
        <end position="157"/>
    </location>
</feature>
<gene>
    <name evidence="2" type="ORF">GJU42_15230</name>
    <name evidence="3" type="ORF">SAMN06265349_10614</name>
</gene>
<dbReference type="AlphaFoldDB" id="A0A521EYZ0"/>
<name>A0A521EYZ0_9FLAO</name>
<dbReference type="RefSeq" id="WP_142452107.1">
    <property type="nucleotide sequence ID" value="NZ_FXTA01000006.1"/>
</dbReference>
<keyword evidence="5" id="KW-1185">Reference proteome</keyword>
<keyword evidence="1" id="KW-1133">Transmembrane helix</keyword>
<feature type="transmembrane region" description="Helical" evidence="1">
    <location>
        <begin position="88"/>
        <end position="117"/>
    </location>
</feature>
<reference evidence="2 5" key="2">
    <citation type="submission" date="2019-11" db="EMBL/GenBank/DDBJ databases">
        <title>Flavobacterium resistens genome.</title>
        <authorList>
            <person name="Wilson V.M."/>
            <person name="Newman J.D."/>
        </authorList>
    </citation>
    <scope>NUCLEOTIDE SEQUENCE [LARGE SCALE GENOMIC DNA]</scope>
    <source>
        <strain evidence="2 5">DSM 19382</strain>
    </source>
</reference>
<evidence type="ECO:0000313" key="3">
    <source>
        <dbReference type="EMBL" id="SMO89232.1"/>
    </source>
</evidence>
<dbReference type="EMBL" id="FXTA01000006">
    <property type="protein sequence ID" value="SMO89232.1"/>
    <property type="molecule type" value="Genomic_DNA"/>
</dbReference>
<evidence type="ECO:0000313" key="4">
    <source>
        <dbReference type="Proteomes" id="UP000317289"/>
    </source>
</evidence>
<evidence type="ECO:0000313" key="2">
    <source>
        <dbReference type="EMBL" id="MRX69324.1"/>
    </source>
</evidence>
<proteinExistence type="predicted"/>
<sequence>MKNNFKFTLPDFPNDHFEYEENIFTGKSVLKQNGIIVKQSKEKGKPFLITTTNQEIVKAFPKGSFPDISAKTLTIAEKKYPMASKLKWYEYVIGALPIVLVLSGGAIGGFIGGAATIINYTLFRTTTSPVNKYLKVLGVNIACFIIIMFAATLFSTLF</sequence>
<keyword evidence="1" id="KW-0812">Transmembrane</keyword>
<organism evidence="3 4">
    <name type="scientific">Flavobacterium resistens</name>
    <dbReference type="NCBI Taxonomy" id="443612"/>
    <lineage>
        <taxon>Bacteria</taxon>
        <taxon>Pseudomonadati</taxon>
        <taxon>Bacteroidota</taxon>
        <taxon>Flavobacteriia</taxon>
        <taxon>Flavobacteriales</taxon>
        <taxon>Flavobacteriaceae</taxon>
        <taxon>Flavobacterium</taxon>
    </lineage>
</organism>
<evidence type="ECO:0000256" key="1">
    <source>
        <dbReference type="SAM" id="Phobius"/>
    </source>
</evidence>
<reference evidence="3 4" key="1">
    <citation type="submission" date="2017-05" db="EMBL/GenBank/DDBJ databases">
        <authorList>
            <person name="Varghese N."/>
            <person name="Submissions S."/>
        </authorList>
    </citation>
    <scope>NUCLEOTIDE SEQUENCE [LARGE SCALE GENOMIC DNA]</scope>
    <source>
        <strain evidence="3 4">DSM 19382</strain>
    </source>
</reference>
<dbReference type="EMBL" id="WKKG01000008">
    <property type="protein sequence ID" value="MRX69324.1"/>
    <property type="molecule type" value="Genomic_DNA"/>
</dbReference>
<dbReference type="Proteomes" id="UP000317289">
    <property type="component" value="Unassembled WGS sequence"/>
</dbReference>